<evidence type="ECO:0000256" key="3">
    <source>
        <dbReference type="ARBA" id="ARBA00022475"/>
    </source>
</evidence>
<evidence type="ECO:0000256" key="2">
    <source>
        <dbReference type="ARBA" id="ARBA00022448"/>
    </source>
</evidence>
<protein>
    <submittedName>
        <fullName evidence="9">Thiamine transport system permease protein</fullName>
    </submittedName>
</protein>
<feature type="transmembrane region" description="Helical" evidence="7">
    <location>
        <begin position="365"/>
        <end position="387"/>
    </location>
</feature>
<evidence type="ECO:0000256" key="1">
    <source>
        <dbReference type="ARBA" id="ARBA00004651"/>
    </source>
</evidence>
<dbReference type="OrthoDB" id="7066776at2"/>
<dbReference type="GO" id="GO:0055085">
    <property type="term" value="P:transmembrane transport"/>
    <property type="evidence" value="ECO:0007669"/>
    <property type="project" value="InterPro"/>
</dbReference>
<comment type="subcellular location">
    <subcellularLocation>
        <location evidence="1 7">Cell membrane</location>
        <topology evidence="1 7">Multi-pass membrane protein</topology>
    </subcellularLocation>
</comment>
<dbReference type="InterPro" id="IPR000515">
    <property type="entry name" value="MetI-like"/>
</dbReference>
<evidence type="ECO:0000313" key="10">
    <source>
        <dbReference type="Proteomes" id="UP000198623"/>
    </source>
</evidence>
<dbReference type="SUPFAM" id="SSF161098">
    <property type="entry name" value="MetI-like"/>
    <property type="match status" value="2"/>
</dbReference>
<dbReference type="PANTHER" id="PTHR30183">
    <property type="entry name" value="MOLYBDENUM TRANSPORT SYSTEM PERMEASE PROTEIN MODB"/>
    <property type="match status" value="1"/>
</dbReference>
<accession>A0A1I2PAF5</accession>
<evidence type="ECO:0000313" key="9">
    <source>
        <dbReference type="EMBL" id="SFG10937.1"/>
    </source>
</evidence>
<dbReference type="InterPro" id="IPR035906">
    <property type="entry name" value="MetI-like_sf"/>
</dbReference>
<proteinExistence type="inferred from homology"/>
<dbReference type="PANTHER" id="PTHR30183:SF9">
    <property type="entry name" value="THIAMINE TRANSPORT SYSTEM PERMEASE PROTEIN THIP"/>
    <property type="match status" value="1"/>
</dbReference>
<feature type="transmembrane region" description="Helical" evidence="7">
    <location>
        <begin position="7"/>
        <end position="26"/>
    </location>
</feature>
<reference evidence="10" key="1">
    <citation type="submission" date="2016-10" db="EMBL/GenBank/DDBJ databases">
        <authorList>
            <person name="Varghese N."/>
            <person name="Submissions S."/>
        </authorList>
    </citation>
    <scope>NUCLEOTIDE SEQUENCE [LARGE SCALE GENOMIC DNA]</scope>
    <source>
        <strain evidence="10">CGMCC 1.10971</strain>
    </source>
</reference>
<name>A0A1I2PAF5_9GAMM</name>
<evidence type="ECO:0000256" key="6">
    <source>
        <dbReference type="ARBA" id="ARBA00023136"/>
    </source>
</evidence>
<feature type="transmembrane region" description="Helical" evidence="7">
    <location>
        <begin position="494"/>
        <end position="515"/>
    </location>
</feature>
<feature type="transmembrane region" description="Helical" evidence="7">
    <location>
        <begin position="230"/>
        <end position="253"/>
    </location>
</feature>
<dbReference type="GO" id="GO:0005886">
    <property type="term" value="C:plasma membrane"/>
    <property type="evidence" value="ECO:0007669"/>
    <property type="project" value="UniProtKB-SubCell"/>
</dbReference>
<feature type="domain" description="ABC transmembrane type-1" evidence="8">
    <location>
        <begin position="318"/>
        <end position="515"/>
    </location>
</feature>
<feature type="transmembrane region" description="Helical" evidence="7">
    <location>
        <begin position="318"/>
        <end position="344"/>
    </location>
</feature>
<feature type="transmembrane region" description="Helical" evidence="7">
    <location>
        <begin position="80"/>
        <end position="106"/>
    </location>
</feature>
<keyword evidence="3" id="KW-1003">Cell membrane</keyword>
<feature type="transmembrane region" description="Helical" evidence="7">
    <location>
        <begin position="451"/>
        <end position="474"/>
    </location>
</feature>
<evidence type="ECO:0000259" key="8">
    <source>
        <dbReference type="PROSITE" id="PS50928"/>
    </source>
</evidence>
<keyword evidence="10" id="KW-1185">Reference proteome</keyword>
<sequence length="543" mass="60826">MRLHWLAYPLILSLTSLSFYGLISFGDEGFDTALLQDSYFYSILGFTLKQALLSALLSVGIAIPIARTLYFFPDLPAKKLFLTFCLLCFVTPTLIVITGLVALLGRSGFMTPWLDSFFNTFMDNSWNLYGLSGILIAHIFMNMPLAVRIIYLQLQTIPDNSWKLASQLKLNQGQRFRLIEWPVLRSSGLLLLCFIFVLCFNSFAVVLALGGGPQSTTLEVAIYQALKYDFNIPEALTLAWTQLLVAGGLYWLITRAGGLSWQSVESNQYLWRPKHNPASTRRAMIIYALSWCVLLLPYLSLLPGLFNSELSGKDLRAIGHSALISVALAVIAALLAMAAAFALLQPIRQAALGAQVKRMWLYESMATHALVAPAMVLSVGLFVYLLPRIDLERWGIIFVVILNTALVIPFAVQKLKPRLLQFDQQYNRLARSLKLTRATRWQIEWPFIQEIYLATLGLVLVLAMGDVAIFSIFGSPEWTTLPWLIYGYASSYRITEASTASFILLALCASFLFLLEKYTVSRPTPIKNKTPGRQPQYEGNTHA</sequence>
<feature type="transmembrane region" description="Helical" evidence="7">
    <location>
        <begin position="284"/>
        <end position="306"/>
    </location>
</feature>
<dbReference type="CDD" id="cd06261">
    <property type="entry name" value="TM_PBP2"/>
    <property type="match status" value="2"/>
</dbReference>
<keyword evidence="4 7" id="KW-0812">Transmembrane</keyword>
<feature type="transmembrane region" description="Helical" evidence="7">
    <location>
        <begin position="189"/>
        <end position="210"/>
    </location>
</feature>
<evidence type="ECO:0000256" key="5">
    <source>
        <dbReference type="ARBA" id="ARBA00022989"/>
    </source>
</evidence>
<evidence type="ECO:0000256" key="4">
    <source>
        <dbReference type="ARBA" id="ARBA00022692"/>
    </source>
</evidence>
<dbReference type="Proteomes" id="UP000198623">
    <property type="component" value="Unassembled WGS sequence"/>
</dbReference>
<feature type="transmembrane region" description="Helical" evidence="7">
    <location>
        <begin position="126"/>
        <end position="147"/>
    </location>
</feature>
<feature type="domain" description="ABC transmembrane type-1" evidence="8">
    <location>
        <begin position="44"/>
        <end position="253"/>
    </location>
</feature>
<dbReference type="Gene3D" id="1.10.3720.10">
    <property type="entry name" value="MetI-like"/>
    <property type="match status" value="2"/>
</dbReference>
<dbReference type="PROSITE" id="PS50928">
    <property type="entry name" value="ABC_TM1"/>
    <property type="match status" value="2"/>
</dbReference>
<comment type="similarity">
    <text evidence="7">Belongs to the binding-protein-dependent transport system permease family.</text>
</comment>
<feature type="transmembrane region" description="Helical" evidence="7">
    <location>
        <begin position="393"/>
        <end position="412"/>
    </location>
</feature>
<dbReference type="STRING" id="1045558.SAMN05216175_103261"/>
<dbReference type="EMBL" id="FOOU01000003">
    <property type="protein sequence ID" value="SFG10937.1"/>
    <property type="molecule type" value="Genomic_DNA"/>
</dbReference>
<keyword evidence="2 7" id="KW-0813">Transport</keyword>
<evidence type="ECO:0000256" key="7">
    <source>
        <dbReference type="RuleBase" id="RU363032"/>
    </source>
</evidence>
<organism evidence="9 10">
    <name type="scientific">Neptunomonas qingdaonensis</name>
    <dbReference type="NCBI Taxonomy" id="1045558"/>
    <lineage>
        <taxon>Bacteria</taxon>
        <taxon>Pseudomonadati</taxon>
        <taxon>Pseudomonadota</taxon>
        <taxon>Gammaproteobacteria</taxon>
        <taxon>Oceanospirillales</taxon>
        <taxon>Oceanospirillaceae</taxon>
        <taxon>Neptunomonas</taxon>
    </lineage>
</organism>
<gene>
    <name evidence="9" type="ORF">SAMN05216175_103261</name>
</gene>
<feature type="transmembrane region" description="Helical" evidence="7">
    <location>
        <begin position="38"/>
        <end position="59"/>
    </location>
</feature>
<dbReference type="Pfam" id="PF00528">
    <property type="entry name" value="BPD_transp_1"/>
    <property type="match status" value="1"/>
</dbReference>
<dbReference type="AlphaFoldDB" id="A0A1I2PAF5"/>
<keyword evidence="5 7" id="KW-1133">Transmembrane helix</keyword>
<keyword evidence="6 7" id="KW-0472">Membrane</keyword>